<dbReference type="Proteomes" id="UP000324133">
    <property type="component" value="Unassembled WGS sequence"/>
</dbReference>
<keyword evidence="6 7" id="KW-0998">Cell outer membrane</keyword>
<evidence type="ECO:0000313" key="10">
    <source>
        <dbReference type="Proteomes" id="UP000324133"/>
    </source>
</evidence>
<comment type="subcellular location">
    <subcellularLocation>
        <location evidence="1 7">Cell outer membrane</location>
        <topology evidence="1 7">Multi-pass membrane protein</topology>
    </subcellularLocation>
</comment>
<keyword evidence="9" id="KW-0675">Receptor</keyword>
<evidence type="ECO:0000256" key="5">
    <source>
        <dbReference type="ARBA" id="ARBA00023136"/>
    </source>
</evidence>
<evidence type="ECO:0000256" key="4">
    <source>
        <dbReference type="ARBA" id="ARBA00022692"/>
    </source>
</evidence>
<comment type="similarity">
    <text evidence="7">Belongs to the TonB-dependent receptor family.</text>
</comment>
<dbReference type="InterPro" id="IPR008969">
    <property type="entry name" value="CarboxyPept-like_regulatory"/>
</dbReference>
<dbReference type="InterPro" id="IPR012910">
    <property type="entry name" value="Plug_dom"/>
</dbReference>
<dbReference type="NCBIfam" id="TIGR04057">
    <property type="entry name" value="SusC_RagA_signa"/>
    <property type="match status" value="1"/>
</dbReference>
<accession>A0A5B6TWE9</accession>
<evidence type="ECO:0000256" key="2">
    <source>
        <dbReference type="ARBA" id="ARBA00022448"/>
    </source>
</evidence>
<evidence type="ECO:0000256" key="7">
    <source>
        <dbReference type="PROSITE-ProRule" id="PRU01360"/>
    </source>
</evidence>
<keyword evidence="10" id="KW-1185">Reference proteome</keyword>
<evidence type="ECO:0000256" key="1">
    <source>
        <dbReference type="ARBA" id="ARBA00004571"/>
    </source>
</evidence>
<dbReference type="EMBL" id="VKKY01000001">
    <property type="protein sequence ID" value="KAA3440858.1"/>
    <property type="molecule type" value="Genomic_DNA"/>
</dbReference>
<gene>
    <name evidence="9" type="ORF">FOA19_04590</name>
</gene>
<feature type="domain" description="TonB-dependent receptor plug" evidence="8">
    <location>
        <begin position="111"/>
        <end position="215"/>
    </location>
</feature>
<dbReference type="InterPro" id="IPR039426">
    <property type="entry name" value="TonB-dep_rcpt-like"/>
</dbReference>
<dbReference type="Pfam" id="PF07715">
    <property type="entry name" value="Plug"/>
    <property type="match status" value="1"/>
</dbReference>
<dbReference type="NCBIfam" id="TIGR04056">
    <property type="entry name" value="OMP_RagA_SusC"/>
    <property type="match status" value="1"/>
</dbReference>
<dbReference type="GO" id="GO:0009279">
    <property type="term" value="C:cell outer membrane"/>
    <property type="evidence" value="ECO:0007669"/>
    <property type="project" value="UniProtKB-SubCell"/>
</dbReference>
<keyword evidence="5 7" id="KW-0472">Membrane</keyword>
<dbReference type="InterPro" id="IPR036942">
    <property type="entry name" value="Beta-barrel_TonB_sf"/>
</dbReference>
<name>A0A5B6TWE9_9BACT</name>
<evidence type="ECO:0000259" key="8">
    <source>
        <dbReference type="Pfam" id="PF07715"/>
    </source>
</evidence>
<dbReference type="SUPFAM" id="SSF56935">
    <property type="entry name" value="Porins"/>
    <property type="match status" value="1"/>
</dbReference>
<proteinExistence type="inferred from homology"/>
<dbReference type="AlphaFoldDB" id="A0A5B6TWE9"/>
<protein>
    <submittedName>
        <fullName evidence="9">TonB-dependent receptor</fullName>
    </submittedName>
</protein>
<evidence type="ECO:0000256" key="3">
    <source>
        <dbReference type="ARBA" id="ARBA00022452"/>
    </source>
</evidence>
<dbReference type="Gene3D" id="2.40.170.20">
    <property type="entry name" value="TonB-dependent receptor, beta-barrel domain"/>
    <property type="match status" value="1"/>
</dbReference>
<dbReference type="SUPFAM" id="SSF49464">
    <property type="entry name" value="Carboxypeptidase regulatory domain-like"/>
    <property type="match status" value="1"/>
</dbReference>
<reference evidence="9 10" key="1">
    <citation type="submission" date="2019-07" db="EMBL/GenBank/DDBJ databases">
        <title>Rufibacter sp. nov., isolated from lake sediment.</title>
        <authorList>
            <person name="Qu J.-H."/>
        </authorList>
    </citation>
    <scope>NUCLEOTIDE SEQUENCE [LARGE SCALE GENOMIC DNA]</scope>
    <source>
        <strain evidence="9 10">NBS58-1</strain>
    </source>
</reference>
<organism evidence="9 10">
    <name type="scientific">Rufibacter hautae</name>
    <dbReference type="NCBI Taxonomy" id="2595005"/>
    <lineage>
        <taxon>Bacteria</taxon>
        <taxon>Pseudomonadati</taxon>
        <taxon>Bacteroidota</taxon>
        <taxon>Cytophagia</taxon>
        <taxon>Cytophagales</taxon>
        <taxon>Hymenobacteraceae</taxon>
        <taxon>Rufibacter</taxon>
    </lineage>
</organism>
<dbReference type="Pfam" id="PF13715">
    <property type="entry name" value="CarbopepD_reg_2"/>
    <property type="match status" value="1"/>
</dbReference>
<keyword evidence="4 7" id="KW-0812">Transmembrane</keyword>
<dbReference type="OrthoDB" id="9768177at2"/>
<comment type="caution">
    <text evidence="9">The sequence shown here is derived from an EMBL/GenBank/DDBJ whole genome shotgun (WGS) entry which is preliminary data.</text>
</comment>
<evidence type="ECO:0000313" key="9">
    <source>
        <dbReference type="EMBL" id="KAA3440858.1"/>
    </source>
</evidence>
<sequence>MVCLLVNSLAYEAQAQGRTVSGKVVSAQGEGLAGVTVLVKGTSNGASTDASGNFSLSLASGQENGTLVVSYIGFTSQEVPIAGQSSINITLQPDEQTLNEVVVIGYQTVRKSDLTGAVSVVSPEAASRVSANSVAESIQGLTPGVTVRTEGVPGSNARIEIRGTASFLNTDPLYVIDGMIADANTTINNNDIASIQVLKDASAAAIYGARAANGVVIITTKQGKEGPAKVSFSAKYGVQQIPKRWDVMNASEFAAMQRMQYQNSNKAPLPSVAEGTFNPAINTDWQDESLQNGSLQDYNVSLSGGTATSNYLISASYFKNEGFVKATSFDRGSLRVNTSSQKGRVTFGENMVLTNSIARSPGEGNPIYDMAIMLPVIPVQDPSYVTPSNPDGYGIGSTSAVTYAYNPVAVRNYRNYRTEFAKLVGNAYVDVKLVEWLSYKFNVGLEVSFDHLQRIRKTGVYQFNATSYPSEINEDRSRYLSTLFEHTLNFNRTFGDHSINGVVGISQQQAEREFTSGGRTNLLYANGQYYPTVGAATGTASAGGGLGDDYKIFGYLGRVNYTFKDRYLLTFTGRVDEDSRFGANYRRGFFPSVAASWRISEENFFNAPWVSDLKLNASYGKLGIVVPNLGSWPYTAYINSSPRAIFGTDQTPYIGAYAARLANPDLHWEERVQQNLGIDASFLNNRVSLEFNVYNSLSKDAILDLDVPGYLGNLQGNPFINTASIRNKGFEIAATYRSSTTSDFRWDVSANATTIKNKVEEVGQGVSFIQTGNARSAVGRPVGEWYVIRTAGIFQNQDEINNHVSAEGTVIQPNARPGDIRFIDKNGDGQINNEDRDFAGSPWPSLQAGGQFNASYKQFSLNVQLVGVFDYTIYNDVRRALDIYQNTNFRSDLSPWSPTNTNTSDPRIGLETDDQGIISNNRAESDRWLEEASYVRFRNVELGYELPASLLTRARISNARLFVSGQNLFTITNYSGLDPDVTGGIRERGLDNGHWPSPRVISVGIQAGF</sequence>
<keyword evidence="2 7" id="KW-0813">Transport</keyword>
<dbReference type="InterPro" id="IPR037066">
    <property type="entry name" value="Plug_dom_sf"/>
</dbReference>
<dbReference type="Gene3D" id="2.60.40.1120">
    <property type="entry name" value="Carboxypeptidase-like, regulatory domain"/>
    <property type="match status" value="1"/>
</dbReference>
<evidence type="ECO:0000256" key="6">
    <source>
        <dbReference type="ARBA" id="ARBA00023237"/>
    </source>
</evidence>
<dbReference type="PROSITE" id="PS52016">
    <property type="entry name" value="TONB_DEPENDENT_REC_3"/>
    <property type="match status" value="1"/>
</dbReference>
<keyword evidence="3 7" id="KW-1134">Transmembrane beta strand</keyword>
<dbReference type="InterPro" id="IPR023997">
    <property type="entry name" value="TonB-dep_OMP_SusC/RagA_CS"/>
</dbReference>
<dbReference type="InterPro" id="IPR023996">
    <property type="entry name" value="TonB-dep_OMP_SusC/RagA"/>
</dbReference>
<dbReference type="Gene3D" id="2.170.130.10">
    <property type="entry name" value="TonB-dependent receptor, plug domain"/>
    <property type="match status" value="1"/>
</dbReference>